<dbReference type="AlphaFoldDB" id="A0A1I2NMV3"/>
<dbReference type="eggNOG" id="ENOG50324HB">
    <property type="taxonomic scope" value="Bacteria"/>
</dbReference>
<organism evidence="1 2">
    <name type="scientific">Clostridium cadaveris</name>
    <dbReference type="NCBI Taxonomy" id="1529"/>
    <lineage>
        <taxon>Bacteria</taxon>
        <taxon>Bacillati</taxon>
        <taxon>Bacillota</taxon>
        <taxon>Clostridia</taxon>
        <taxon>Eubacteriales</taxon>
        <taxon>Clostridiaceae</taxon>
        <taxon>Clostridium</taxon>
    </lineage>
</organism>
<keyword evidence="2" id="KW-1185">Reference proteome</keyword>
<accession>A0A1I2NMV3</accession>
<protein>
    <submittedName>
        <fullName evidence="1">Uncharacterized protein</fullName>
    </submittedName>
</protein>
<evidence type="ECO:0000313" key="2">
    <source>
        <dbReference type="Proteomes" id="UP000182135"/>
    </source>
</evidence>
<gene>
    <name evidence="1" type="ORF">SAMN04487885_1236</name>
</gene>
<dbReference type="RefSeq" id="WP_027639406.1">
    <property type="nucleotide sequence ID" value="NZ_FOOE01000023.1"/>
</dbReference>
<dbReference type="OrthoDB" id="1933575at2"/>
<proteinExistence type="predicted"/>
<dbReference type="EMBL" id="FOOE01000023">
    <property type="protein sequence ID" value="SFG04968.1"/>
    <property type="molecule type" value="Genomic_DNA"/>
</dbReference>
<name>A0A1I2NMV3_9CLOT</name>
<evidence type="ECO:0000313" key="1">
    <source>
        <dbReference type="EMBL" id="SFG04968.1"/>
    </source>
</evidence>
<reference evidence="1 2" key="1">
    <citation type="submission" date="2016-10" db="EMBL/GenBank/DDBJ databases">
        <authorList>
            <person name="de Groot N.N."/>
        </authorList>
    </citation>
    <scope>NUCLEOTIDE SEQUENCE [LARGE SCALE GENOMIC DNA]</scope>
    <source>
        <strain evidence="1 2">NLAE-zl-G419</strain>
    </source>
</reference>
<dbReference type="Proteomes" id="UP000182135">
    <property type="component" value="Unassembled WGS sequence"/>
</dbReference>
<sequence>MLKKRQYVFLSNWQGQDLKCACLLHKPLCDKHKECEEIELSLLPYEDIKECVKERSYKRVKGALRQR</sequence>